<feature type="region of interest" description="Disordered" evidence="1">
    <location>
        <begin position="66"/>
        <end position="101"/>
    </location>
</feature>
<reference evidence="2 3" key="1">
    <citation type="journal article" date="2019" name="Int. J. Syst. Evol. Microbiol.">
        <title>The Global Catalogue of Microorganisms (GCM) 10K type strain sequencing project: providing services to taxonomists for standard genome sequencing and annotation.</title>
        <authorList>
            <consortium name="The Broad Institute Genomics Platform"/>
            <consortium name="The Broad Institute Genome Sequencing Center for Infectious Disease"/>
            <person name="Wu L."/>
            <person name="Ma J."/>
        </authorList>
    </citation>
    <scope>NUCLEOTIDE SEQUENCE [LARGE SCALE GENOMIC DNA]</scope>
    <source>
        <strain evidence="2 3">JCM 16328</strain>
    </source>
</reference>
<dbReference type="RefSeq" id="WP_343773760.1">
    <property type="nucleotide sequence ID" value="NZ_BAAADV010000003.1"/>
</dbReference>
<gene>
    <name evidence="2" type="ORF">GCM10009020_19000</name>
</gene>
<evidence type="ECO:0000313" key="2">
    <source>
        <dbReference type="EMBL" id="GAA0672485.1"/>
    </source>
</evidence>
<evidence type="ECO:0000256" key="1">
    <source>
        <dbReference type="SAM" id="MobiDB-lite"/>
    </source>
</evidence>
<sequence length="101" mass="10882">MTRREELEALADRVAVIDGVERSWGARSFEDTLLFVEVPSGAMLPDDAAELLDEQELTGANEAYGIDASGASDAGNVGDYEQHRFVDTADENESISRASST</sequence>
<dbReference type="Proteomes" id="UP001500420">
    <property type="component" value="Unassembled WGS sequence"/>
</dbReference>
<evidence type="ECO:0000313" key="3">
    <source>
        <dbReference type="Proteomes" id="UP001500420"/>
    </source>
</evidence>
<keyword evidence="3" id="KW-1185">Reference proteome</keyword>
<proteinExistence type="predicted"/>
<name>A0AAV3TBT0_9EURY</name>
<organism evidence="2 3">
    <name type="scientific">Natronoarchaeum mannanilyticum</name>
    <dbReference type="NCBI Taxonomy" id="926360"/>
    <lineage>
        <taxon>Archaea</taxon>
        <taxon>Methanobacteriati</taxon>
        <taxon>Methanobacteriota</taxon>
        <taxon>Stenosarchaea group</taxon>
        <taxon>Halobacteria</taxon>
        <taxon>Halobacteriales</taxon>
        <taxon>Natronoarchaeaceae</taxon>
    </lineage>
</organism>
<dbReference type="EMBL" id="BAAADV010000003">
    <property type="protein sequence ID" value="GAA0672485.1"/>
    <property type="molecule type" value="Genomic_DNA"/>
</dbReference>
<protein>
    <submittedName>
        <fullName evidence="2">Uncharacterized protein</fullName>
    </submittedName>
</protein>
<dbReference type="AlphaFoldDB" id="A0AAV3TBT0"/>
<comment type="caution">
    <text evidence="2">The sequence shown here is derived from an EMBL/GenBank/DDBJ whole genome shotgun (WGS) entry which is preliminary data.</text>
</comment>
<accession>A0AAV3TBT0</accession>